<keyword evidence="3" id="KW-1185">Reference proteome</keyword>
<organism evidence="2 3">
    <name type="scientific">Mytilus edulis</name>
    <name type="common">Blue mussel</name>
    <dbReference type="NCBI Taxonomy" id="6550"/>
    <lineage>
        <taxon>Eukaryota</taxon>
        <taxon>Metazoa</taxon>
        <taxon>Spiralia</taxon>
        <taxon>Lophotrochozoa</taxon>
        <taxon>Mollusca</taxon>
        <taxon>Bivalvia</taxon>
        <taxon>Autobranchia</taxon>
        <taxon>Pteriomorphia</taxon>
        <taxon>Mytilida</taxon>
        <taxon>Mytiloidea</taxon>
        <taxon>Mytilidae</taxon>
        <taxon>Mytilinae</taxon>
        <taxon>Mytilus</taxon>
    </lineage>
</organism>
<sequence>MVVTPPSKKKRLPCRFLEKWQNDLKFSGWLTKSNTGDSHAYCKLCNKDFRIDHGGLNDVNKHTNTAMHIKNLQAQNSTKSASNFFTRPDDDGVTQAEVLFAYSIAEHNIPFSYADHFTKLCKVMFPDSKIATKFACGRTKATQIVKRSLAPALQQDVITNLRTQPFSLAIDESNDRNTDKCLAILVRYFTSDSAKTRFLTMPICNIGTSQNIFDQLQQTFANYTIPWTNVLSFMSDNCSVMMGKNNSVMTASKNSHQTFLTFGCTSTTTSTSSKRKEQYKEFLDFCDVEPSKLLKHATTRWLSLETCVDRTLHHWPALTSYSTPTVSSVCQFYCAVVKKMVTKFPSMIQLFHVWHSSTQQREVILTSMTQTPKIVKRFPVLLVPSTQFAALEEEFIDYQVSPVDELPKFDSDTRVGLYWASVSAMTNKITGTARFPLLTRVTRAMCCIPNSNADCESFFSMVKKIHTEHRASLDNSTLCDLLTTKINSDCACFQLKPDKDLLKTAKKACVAYKQRLWKLVLKMNFIVLTILSDDNVT</sequence>
<dbReference type="GO" id="GO:0046983">
    <property type="term" value="F:protein dimerization activity"/>
    <property type="evidence" value="ECO:0007669"/>
    <property type="project" value="InterPro"/>
</dbReference>
<evidence type="ECO:0000313" key="2">
    <source>
        <dbReference type="EMBL" id="CAG2220517.1"/>
    </source>
</evidence>
<proteinExistence type="predicted"/>
<dbReference type="InterPro" id="IPR012337">
    <property type="entry name" value="RNaseH-like_sf"/>
</dbReference>
<dbReference type="PANTHER" id="PTHR37162:SF10">
    <property type="entry name" value="DUF4371 DOMAIN-CONTAINING PROTEIN"/>
    <property type="match status" value="1"/>
</dbReference>
<dbReference type="Pfam" id="PF05699">
    <property type="entry name" value="Dimer_Tnp_hAT"/>
    <property type="match status" value="1"/>
</dbReference>
<comment type="caution">
    <text evidence="2">The sequence shown here is derived from an EMBL/GenBank/DDBJ whole genome shotgun (WGS) entry which is preliminary data.</text>
</comment>
<reference evidence="2" key="1">
    <citation type="submission" date="2021-03" db="EMBL/GenBank/DDBJ databases">
        <authorList>
            <person name="Bekaert M."/>
        </authorList>
    </citation>
    <scope>NUCLEOTIDE SEQUENCE</scope>
</reference>
<dbReference type="SUPFAM" id="SSF53098">
    <property type="entry name" value="Ribonuclease H-like"/>
    <property type="match status" value="1"/>
</dbReference>
<evidence type="ECO:0000259" key="1">
    <source>
        <dbReference type="Pfam" id="PF05699"/>
    </source>
</evidence>
<dbReference type="AlphaFoldDB" id="A0A8S3SJX6"/>
<name>A0A8S3SJX6_MYTED</name>
<evidence type="ECO:0000313" key="3">
    <source>
        <dbReference type="Proteomes" id="UP000683360"/>
    </source>
</evidence>
<protein>
    <recommendedName>
        <fullName evidence="1">HAT C-terminal dimerisation domain-containing protein</fullName>
    </recommendedName>
</protein>
<dbReference type="OrthoDB" id="6116262at2759"/>
<dbReference type="EMBL" id="CAJPWZ010001663">
    <property type="protein sequence ID" value="CAG2220517.1"/>
    <property type="molecule type" value="Genomic_DNA"/>
</dbReference>
<feature type="domain" description="HAT C-terminal dimerisation" evidence="1">
    <location>
        <begin position="432"/>
        <end position="485"/>
    </location>
</feature>
<dbReference type="Proteomes" id="UP000683360">
    <property type="component" value="Unassembled WGS sequence"/>
</dbReference>
<gene>
    <name evidence="2" type="ORF">MEDL_34015</name>
</gene>
<dbReference type="InterPro" id="IPR008906">
    <property type="entry name" value="HATC_C_dom"/>
</dbReference>
<dbReference type="PANTHER" id="PTHR37162">
    <property type="entry name" value="HAT FAMILY DIMERISATION DOMAINCONTAINING PROTEIN-RELATED"/>
    <property type="match status" value="1"/>
</dbReference>
<accession>A0A8S3SJX6</accession>